<dbReference type="InterPro" id="IPR037047">
    <property type="entry name" value="PITH_dom_sf"/>
</dbReference>
<dbReference type="PANTHER" id="PTHR12175:SF1">
    <property type="entry name" value="PITH DOMAIN-CONTAINING PROTEIN 1"/>
    <property type="match status" value="1"/>
</dbReference>
<keyword evidence="4" id="KW-1185">Reference proteome</keyword>
<dbReference type="SUPFAM" id="SSF49785">
    <property type="entry name" value="Galactose-binding domain-like"/>
    <property type="match status" value="1"/>
</dbReference>
<feature type="domain" description="PITH" evidence="2">
    <location>
        <begin position="10"/>
        <end position="153"/>
    </location>
</feature>
<dbReference type="Pfam" id="PF06201">
    <property type="entry name" value="PITH"/>
    <property type="match status" value="2"/>
</dbReference>
<proteinExistence type="inferred from homology"/>
<dbReference type="Proteomes" id="UP001235939">
    <property type="component" value="Chromosome 06"/>
</dbReference>
<name>A0ABY6KJ08_9ARAC</name>
<sequence>MSHKCEDEHDESPEFGIQYSLYTKIDTENVECLNETVDGSGKDVFKAWENRHDFERFTGTVKLKGLIIIGGEEDTHPSRMKLFKNRPKLTFDDAQGCCDQEFELHPDNTGTLEYNTKVTKFTGVSHLSIYFPQNYGADTTKVYYIGMRGEFAQ</sequence>
<evidence type="ECO:0000259" key="2">
    <source>
        <dbReference type="PROSITE" id="PS51532"/>
    </source>
</evidence>
<comment type="similarity">
    <text evidence="1">Belongs to the PITHD1 family.</text>
</comment>
<evidence type="ECO:0000313" key="4">
    <source>
        <dbReference type="Proteomes" id="UP001235939"/>
    </source>
</evidence>
<organism evidence="3 4">
    <name type="scientific">Cordylochernes scorpioides</name>
    <dbReference type="NCBI Taxonomy" id="51811"/>
    <lineage>
        <taxon>Eukaryota</taxon>
        <taxon>Metazoa</taxon>
        <taxon>Ecdysozoa</taxon>
        <taxon>Arthropoda</taxon>
        <taxon>Chelicerata</taxon>
        <taxon>Arachnida</taxon>
        <taxon>Pseudoscorpiones</taxon>
        <taxon>Cheliferoidea</taxon>
        <taxon>Chernetidae</taxon>
        <taxon>Cordylochernes</taxon>
    </lineage>
</organism>
<gene>
    <name evidence="3" type="ORF">LAZ67_6000908</name>
</gene>
<dbReference type="PROSITE" id="PS51532">
    <property type="entry name" value="PITH"/>
    <property type="match status" value="1"/>
</dbReference>
<protein>
    <submittedName>
        <fullName evidence="3">PITHD1</fullName>
    </submittedName>
</protein>
<dbReference type="EMBL" id="CP092868">
    <property type="protein sequence ID" value="UYV68804.1"/>
    <property type="molecule type" value="Genomic_DNA"/>
</dbReference>
<dbReference type="Gene3D" id="2.60.120.470">
    <property type="entry name" value="PITH domain"/>
    <property type="match status" value="1"/>
</dbReference>
<feature type="non-terminal residue" evidence="3">
    <location>
        <position position="153"/>
    </location>
</feature>
<accession>A0ABY6KJ08</accession>
<dbReference type="PANTHER" id="PTHR12175">
    <property type="entry name" value="AD039 HT014 THIOREDOXIN FAMILY TRP26"/>
    <property type="match status" value="1"/>
</dbReference>
<dbReference type="InterPro" id="IPR010400">
    <property type="entry name" value="PITH_dom"/>
</dbReference>
<dbReference type="InterPro" id="IPR008979">
    <property type="entry name" value="Galactose-bd-like_sf"/>
</dbReference>
<evidence type="ECO:0000313" key="3">
    <source>
        <dbReference type="EMBL" id="UYV68804.1"/>
    </source>
</evidence>
<dbReference type="InterPro" id="IPR045099">
    <property type="entry name" value="PITH1-like"/>
</dbReference>
<evidence type="ECO:0000256" key="1">
    <source>
        <dbReference type="ARBA" id="ARBA00025788"/>
    </source>
</evidence>
<reference evidence="3 4" key="1">
    <citation type="submission" date="2022-01" db="EMBL/GenBank/DDBJ databases">
        <title>A chromosomal length assembly of Cordylochernes scorpioides.</title>
        <authorList>
            <person name="Zeh D."/>
            <person name="Zeh J."/>
        </authorList>
    </citation>
    <scope>NUCLEOTIDE SEQUENCE [LARGE SCALE GENOMIC DNA]</scope>
    <source>
        <strain evidence="3">IN4F17</strain>
        <tissue evidence="3">Whole Body</tissue>
    </source>
</reference>